<name>A0ABN2VUD4_9ACTN</name>
<keyword evidence="1" id="KW-0472">Membrane</keyword>
<keyword evidence="1" id="KW-1133">Transmembrane helix</keyword>
<dbReference type="PANTHER" id="PTHR37305">
    <property type="entry name" value="INTEGRAL MEMBRANE PROTEIN-RELATED"/>
    <property type="match status" value="1"/>
</dbReference>
<dbReference type="Proteomes" id="UP001500016">
    <property type="component" value="Unassembled WGS sequence"/>
</dbReference>
<protein>
    <submittedName>
        <fullName evidence="2">ABC transporter permease</fullName>
    </submittedName>
</protein>
<feature type="transmembrane region" description="Helical" evidence="1">
    <location>
        <begin position="87"/>
        <end position="107"/>
    </location>
</feature>
<evidence type="ECO:0000313" key="3">
    <source>
        <dbReference type="Proteomes" id="UP001500016"/>
    </source>
</evidence>
<dbReference type="PANTHER" id="PTHR37305:SF1">
    <property type="entry name" value="MEMBRANE PROTEIN"/>
    <property type="match status" value="1"/>
</dbReference>
<feature type="transmembrane region" description="Helical" evidence="1">
    <location>
        <begin position="202"/>
        <end position="222"/>
    </location>
</feature>
<organism evidence="2 3">
    <name type="scientific">Streptomyces albiaxialis</name>
    <dbReference type="NCBI Taxonomy" id="329523"/>
    <lineage>
        <taxon>Bacteria</taxon>
        <taxon>Bacillati</taxon>
        <taxon>Actinomycetota</taxon>
        <taxon>Actinomycetes</taxon>
        <taxon>Kitasatosporales</taxon>
        <taxon>Streptomycetaceae</taxon>
        <taxon>Streptomyces</taxon>
    </lineage>
</organism>
<accession>A0ABN2VUD4</accession>
<sequence length="280" mass="28714">MTAADVREQKGRSAGLPEADVPAPGADLAAAVSAEWVKIRTLRSTVWCLALFAALSVAIGLLTGFFMGNSLDGMSAGERARFDPVSTGLSGLRFGMLALVAFGVLTVSSEYTSGTIRCSLTAVPRRSVFFGAKLLAGTATAFAASLVTVGVSFSATQLALGGEGNVGLSGEGVPRSLVCAVLYTTLLCVFSMGLATVLRSSALTLGILIPLFFMLSTILNNIPGVKKAAQFLPDAAGDAALYQDPPSGTVLNAWSGMAVLTAWALLAGIAGYAAIRRRDA</sequence>
<evidence type="ECO:0000313" key="2">
    <source>
        <dbReference type="EMBL" id="GAA2073168.1"/>
    </source>
</evidence>
<feature type="transmembrane region" description="Helical" evidence="1">
    <location>
        <begin position="253"/>
        <end position="275"/>
    </location>
</feature>
<evidence type="ECO:0000256" key="1">
    <source>
        <dbReference type="SAM" id="Phobius"/>
    </source>
</evidence>
<gene>
    <name evidence="2" type="ORF">GCM10009801_26280</name>
</gene>
<dbReference type="RefSeq" id="WP_344527426.1">
    <property type="nucleotide sequence ID" value="NZ_BAAAPE010000007.1"/>
</dbReference>
<keyword evidence="3" id="KW-1185">Reference proteome</keyword>
<feature type="transmembrane region" description="Helical" evidence="1">
    <location>
        <begin position="46"/>
        <end position="67"/>
    </location>
</feature>
<feature type="transmembrane region" description="Helical" evidence="1">
    <location>
        <begin position="173"/>
        <end position="195"/>
    </location>
</feature>
<comment type="caution">
    <text evidence="2">The sequence shown here is derived from an EMBL/GenBank/DDBJ whole genome shotgun (WGS) entry which is preliminary data.</text>
</comment>
<keyword evidence="1" id="KW-0812">Transmembrane</keyword>
<dbReference type="Pfam" id="PF12679">
    <property type="entry name" value="ABC2_membrane_2"/>
    <property type="match status" value="1"/>
</dbReference>
<proteinExistence type="predicted"/>
<feature type="transmembrane region" description="Helical" evidence="1">
    <location>
        <begin position="128"/>
        <end position="153"/>
    </location>
</feature>
<dbReference type="EMBL" id="BAAAPE010000007">
    <property type="protein sequence ID" value="GAA2073168.1"/>
    <property type="molecule type" value="Genomic_DNA"/>
</dbReference>
<reference evidence="2 3" key="1">
    <citation type="journal article" date="2019" name="Int. J. Syst. Evol. Microbiol.">
        <title>The Global Catalogue of Microorganisms (GCM) 10K type strain sequencing project: providing services to taxonomists for standard genome sequencing and annotation.</title>
        <authorList>
            <consortium name="The Broad Institute Genomics Platform"/>
            <consortium name="The Broad Institute Genome Sequencing Center for Infectious Disease"/>
            <person name="Wu L."/>
            <person name="Ma J."/>
        </authorList>
    </citation>
    <scope>NUCLEOTIDE SEQUENCE [LARGE SCALE GENOMIC DNA]</scope>
    <source>
        <strain evidence="2 3">JCM 15478</strain>
    </source>
</reference>